<dbReference type="InterPro" id="IPR025366">
    <property type="entry name" value="DUF4270"/>
</dbReference>
<proteinExistence type="predicted"/>
<name>A0A1M6YPX3_9FLAO</name>
<dbReference type="EMBL" id="FRAT01000008">
    <property type="protein sequence ID" value="SHL20306.1"/>
    <property type="molecule type" value="Genomic_DNA"/>
</dbReference>
<evidence type="ECO:0000313" key="4">
    <source>
        <dbReference type="Proteomes" id="UP000198940"/>
    </source>
</evidence>
<dbReference type="EMBL" id="FOKU01000006">
    <property type="protein sequence ID" value="SFC15499.1"/>
    <property type="molecule type" value="Genomic_DNA"/>
</dbReference>
<dbReference type="Proteomes" id="UP000184031">
    <property type="component" value="Unassembled WGS sequence"/>
</dbReference>
<gene>
    <name evidence="1" type="ORF">SAMN04487891_106227</name>
    <name evidence="2" type="ORF">SAMN05216293_2891</name>
</gene>
<evidence type="ECO:0000313" key="2">
    <source>
        <dbReference type="EMBL" id="SHL20306.1"/>
    </source>
</evidence>
<dbReference type="AlphaFoldDB" id="A0A1M6YPX3"/>
<sequence length="473" mass="53703">MFSSLKKLDWSIRIFRLWAIIYFWEQTKFMGKYLGLLCPLVLMFASCSSENINTSDFLAGEAFTGSNMRVVLLDTLTVETSTMKFDSIVSSESTRILVGKYTDSIFGTVRTSSYMGMVPGNFTIDSEAEYDSIALYLKLDKYYYNDTLRTNTIHIKQLSKTLKPDEGSYFYNTAKADYFEEDLGSITYAPRPLDADTLEIKISDELGLDFFEKFQEKLITNTNQFKDYFKGLALLPGEDDNGSVIGFSKETGASFMRLYFSTSEENEQVQSFIDINLDQSSSPVPFFNQVIAENPIAPLQGLTDKEVNLSSSDSYNLSFIQSGVGMATRIKFPYIKTVYDIRGQGTILDAVLKLRPAMGTFDDNLMLRDTLSVYLVDQNNDLTGQLLYLDGATSVMGILNRNNEEFNDIYYEIPLGSYIEKILLEDRETDEALILLPDNYISTVDRFVLQGMDHSEYSVVLELTYAIYDEDDE</sequence>
<keyword evidence="4" id="KW-1185">Reference proteome</keyword>
<reference evidence="2 3" key="1">
    <citation type="submission" date="2016-11" db="EMBL/GenBank/DDBJ databases">
        <authorList>
            <person name="Varghese N."/>
            <person name="Submissions S."/>
        </authorList>
    </citation>
    <scope>NUCLEOTIDE SEQUENCE [LARGE SCALE GENOMIC DNA]</scope>
    <source>
        <strain evidence="2 3">CGMCC 1.12174</strain>
        <strain evidence="1 4">DSM 26351</strain>
    </source>
</reference>
<comment type="caution">
    <text evidence="2">The sequence shown here is derived from an EMBL/GenBank/DDBJ whole genome shotgun (WGS) entry which is preliminary data.</text>
</comment>
<protein>
    <recommendedName>
        <fullName evidence="5">DUF4270 domain-containing protein</fullName>
    </recommendedName>
</protein>
<accession>A0A1M6YPX3</accession>
<evidence type="ECO:0000313" key="3">
    <source>
        <dbReference type="Proteomes" id="UP000184031"/>
    </source>
</evidence>
<dbReference type="STRING" id="1055723.SAMN05216293_2891"/>
<dbReference type="Pfam" id="PF14092">
    <property type="entry name" value="DUF4270"/>
    <property type="match status" value="1"/>
</dbReference>
<evidence type="ECO:0000313" key="1">
    <source>
        <dbReference type="EMBL" id="SFC15499.1"/>
    </source>
</evidence>
<dbReference type="Proteomes" id="UP000198940">
    <property type="component" value="Unassembled WGS sequence"/>
</dbReference>
<organism evidence="2 3">
    <name type="scientific">Flagellimonas taeanensis</name>
    <dbReference type="NCBI Taxonomy" id="1005926"/>
    <lineage>
        <taxon>Bacteria</taxon>
        <taxon>Pseudomonadati</taxon>
        <taxon>Bacteroidota</taxon>
        <taxon>Flavobacteriia</taxon>
        <taxon>Flavobacteriales</taxon>
        <taxon>Flavobacteriaceae</taxon>
        <taxon>Flagellimonas</taxon>
    </lineage>
</organism>
<evidence type="ECO:0008006" key="5">
    <source>
        <dbReference type="Google" id="ProtNLM"/>
    </source>
</evidence>